<dbReference type="InterPro" id="IPR027417">
    <property type="entry name" value="P-loop_NTPase"/>
</dbReference>
<feature type="region of interest" description="Disordered" evidence="1">
    <location>
        <begin position="857"/>
        <end position="880"/>
    </location>
</feature>
<dbReference type="PANTHER" id="PTHR23274:SF51">
    <property type="entry name" value="OS03G0423850 PROTEIN"/>
    <property type="match status" value="1"/>
</dbReference>
<feature type="compositionally biased region" description="Acidic residues" evidence="1">
    <location>
        <begin position="857"/>
        <end position="868"/>
    </location>
</feature>
<dbReference type="EMBL" id="ML179862">
    <property type="protein sequence ID" value="THU80868.1"/>
    <property type="molecule type" value="Genomic_DNA"/>
</dbReference>
<dbReference type="GO" id="GO:0006260">
    <property type="term" value="P:DNA replication"/>
    <property type="evidence" value="ECO:0007669"/>
    <property type="project" value="TreeGrafter"/>
</dbReference>
<feature type="region of interest" description="Disordered" evidence="1">
    <location>
        <begin position="450"/>
        <end position="474"/>
    </location>
</feature>
<evidence type="ECO:0000313" key="3">
    <source>
        <dbReference type="Proteomes" id="UP000297245"/>
    </source>
</evidence>
<dbReference type="GO" id="GO:0005657">
    <property type="term" value="C:replication fork"/>
    <property type="evidence" value="ECO:0007669"/>
    <property type="project" value="TreeGrafter"/>
</dbReference>
<feature type="compositionally biased region" description="Polar residues" evidence="1">
    <location>
        <begin position="702"/>
        <end position="713"/>
    </location>
</feature>
<reference evidence="2 3" key="1">
    <citation type="journal article" date="2019" name="Nat. Ecol. Evol.">
        <title>Megaphylogeny resolves global patterns of mushroom evolution.</title>
        <authorList>
            <person name="Varga T."/>
            <person name="Krizsan K."/>
            <person name="Foldi C."/>
            <person name="Dima B."/>
            <person name="Sanchez-Garcia M."/>
            <person name="Sanchez-Ramirez S."/>
            <person name="Szollosi G.J."/>
            <person name="Szarkandi J.G."/>
            <person name="Papp V."/>
            <person name="Albert L."/>
            <person name="Andreopoulos W."/>
            <person name="Angelini C."/>
            <person name="Antonin V."/>
            <person name="Barry K.W."/>
            <person name="Bougher N.L."/>
            <person name="Buchanan P."/>
            <person name="Buyck B."/>
            <person name="Bense V."/>
            <person name="Catcheside P."/>
            <person name="Chovatia M."/>
            <person name="Cooper J."/>
            <person name="Damon W."/>
            <person name="Desjardin D."/>
            <person name="Finy P."/>
            <person name="Geml J."/>
            <person name="Haridas S."/>
            <person name="Hughes K."/>
            <person name="Justo A."/>
            <person name="Karasinski D."/>
            <person name="Kautmanova I."/>
            <person name="Kiss B."/>
            <person name="Kocsube S."/>
            <person name="Kotiranta H."/>
            <person name="LaButti K.M."/>
            <person name="Lechner B.E."/>
            <person name="Liimatainen K."/>
            <person name="Lipzen A."/>
            <person name="Lukacs Z."/>
            <person name="Mihaltcheva S."/>
            <person name="Morgado L.N."/>
            <person name="Niskanen T."/>
            <person name="Noordeloos M.E."/>
            <person name="Ohm R.A."/>
            <person name="Ortiz-Santana B."/>
            <person name="Ovrebo C."/>
            <person name="Racz N."/>
            <person name="Riley R."/>
            <person name="Savchenko A."/>
            <person name="Shiryaev A."/>
            <person name="Soop K."/>
            <person name="Spirin V."/>
            <person name="Szebenyi C."/>
            <person name="Tomsovsky M."/>
            <person name="Tulloss R.E."/>
            <person name="Uehling J."/>
            <person name="Grigoriev I.V."/>
            <person name="Vagvolgyi C."/>
            <person name="Papp T."/>
            <person name="Martin F.M."/>
            <person name="Miettinen O."/>
            <person name="Hibbett D.S."/>
            <person name="Nagy L.G."/>
        </authorList>
    </citation>
    <scope>NUCLEOTIDE SEQUENCE [LARGE SCALE GENOMIC DNA]</scope>
    <source>
        <strain evidence="2 3">CBS 962.96</strain>
    </source>
</reference>
<dbReference type="Proteomes" id="UP000297245">
    <property type="component" value="Unassembled WGS sequence"/>
</dbReference>
<dbReference type="OrthoDB" id="432234at2759"/>
<name>A0A4S8KZ08_DENBC</name>
<protein>
    <submittedName>
        <fullName evidence="2">Uncharacterized protein</fullName>
    </submittedName>
</protein>
<keyword evidence="3" id="KW-1185">Reference proteome</keyword>
<proteinExistence type="predicted"/>
<evidence type="ECO:0000313" key="2">
    <source>
        <dbReference type="EMBL" id="THU80868.1"/>
    </source>
</evidence>
<organism evidence="2 3">
    <name type="scientific">Dendrothele bispora (strain CBS 962.96)</name>
    <dbReference type="NCBI Taxonomy" id="1314807"/>
    <lineage>
        <taxon>Eukaryota</taxon>
        <taxon>Fungi</taxon>
        <taxon>Dikarya</taxon>
        <taxon>Basidiomycota</taxon>
        <taxon>Agaricomycotina</taxon>
        <taxon>Agaricomycetes</taxon>
        <taxon>Agaricomycetidae</taxon>
        <taxon>Agaricales</taxon>
        <taxon>Agaricales incertae sedis</taxon>
        <taxon>Dendrothele</taxon>
    </lineage>
</organism>
<sequence>MASARDYTGKNKEKRLITEETLRKFCLEFNVSSDHNSLTGSLPLYVGQPVILHSRNINVDLGIANGSQGVVRKISGNIDVTGRFVCEHALVEFPDSRVSIPDLPPKHYVIEMQSWSKTIPDGHGGVINLIRYQLPLQPGFAVTGHSAQGKTMELVLAPLDEGGHAAYVSASRATRREGLCITKAVTREQLNTPLPADLLTEMQRFQAIEHNTLVLAGFSAGQPVIPPESKYEADIIHEVYKMDRETHTLTLESGQHSNGLNECHWCNRMRYGPTWDPKNHSCAYDTSFIVMMNLLDTCKDNSQPWIQTNQYVHSATQIIRNSSSSATSVGNRTNALNLARNEFRLLMHTIDHVRFPWKGPVLVNLSYIFEYFAPAEARTIRRLRVCTEPGHHLQDVVQFDTFITLSNSIEFHSVQEWVQKYLELLKLIPGRRQTPLYKSNEVTDVSHCEMSDSLDAPSSSPPPPSSDDFTNPSPNIYDEASARAVIESAYPLADLTDIKCYPINPLTASLIVTHQYDIDALKTDFLKGGLQQHDNPRRKRGNKYDSAFYIYDPHNEPIKHSVVGKLEASEETNYARTDGYFALRRSGEPGNSISKEEIRKLHARVELSSLKPNKFTPCSSTKQSVMTFTAMHKLQSKMERNLNKGVEVPRIIKSSILRNYSELITVGLVSKPFIGNPADLVTPNNLAHDDEESDSELDPNGLTISRSSINQDIQNRKRKRSAVRNDDEAMEDNDLSSLTLRDFPDPAGHYQHLADEMGAAFDGLKIDCPDIYDEEGQKISPLDYSEKLVHGALVYATVSYKIYNIDPNKNSPDVRKNRVYQVVLESLRLLPTTPDSFKLAYPVDCLNFKFQDDLAAEDEDEADDDLEDLPPPKHARTSSA</sequence>
<accession>A0A4S8KZ08</accession>
<feature type="region of interest" description="Disordered" evidence="1">
    <location>
        <begin position="684"/>
        <end position="735"/>
    </location>
</feature>
<evidence type="ECO:0000256" key="1">
    <source>
        <dbReference type="SAM" id="MobiDB-lite"/>
    </source>
</evidence>
<gene>
    <name evidence="2" type="ORF">K435DRAFT_873917</name>
</gene>
<dbReference type="PANTHER" id="PTHR23274">
    <property type="entry name" value="DNA HELICASE-RELATED"/>
    <property type="match status" value="1"/>
</dbReference>
<dbReference type="SUPFAM" id="SSF52540">
    <property type="entry name" value="P-loop containing nucleoside triphosphate hydrolases"/>
    <property type="match status" value="1"/>
</dbReference>
<dbReference type="AlphaFoldDB" id="A0A4S8KZ08"/>